<name>A0A2U3KM88_9FIRM</name>
<protein>
    <recommendedName>
        <fullName evidence="3">23S rRNA (adenine(2503)-C(2))-methyltransferase</fullName>
    </recommendedName>
</protein>
<dbReference type="Proteomes" id="UP000238916">
    <property type="component" value="Unassembled WGS sequence"/>
</dbReference>
<sequence length="53" mass="5898">MRAFYDTLKKQSINCSIRLEHGADIDAACGQLRSKQLKEGAVFHGMDQDADTL</sequence>
<accession>A0A2U3KM88</accession>
<evidence type="ECO:0000313" key="1">
    <source>
        <dbReference type="EMBL" id="SPF40670.1"/>
    </source>
</evidence>
<dbReference type="AlphaFoldDB" id="A0A2U3KM88"/>
<evidence type="ECO:0008006" key="3">
    <source>
        <dbReference type="Google" id="ProtNLM"/>
    </source>
</evidence>
<dbReference type="InterPro" id="IPR013785">
    <property type="entry name" value="Aldolase_TIM"/>
</dbReference>
<dbReference type="Gene3D" id="3.20.20.70">
    <property type="entry name" value="Aldolase class I"/>
    <property type="match status" value="1"/>
</dbReference>
<gene>
    <name evidence="1" type="ORF">SBF1_2320010</name>
</gene>
<evidence type="ECO:0000313" key="2">
    <source>
        <dbReference type="Proteomes" id="UP000238916"/>
    </source>
</evidence>
<proteinExistence type="predicted"/>
<dbReference type="EMBL" id="OMOF01000149">
    <property type="protein sequence ID" value="SPF40670.1"/>
    <property type="molecule type" value="Genomic_DNA"/>
</dbReference>
<reference evidence="2" key="1">
    <citation type="submission" date="2018-02" db="EMBL/GenBank/DDBJ databases">
        <authorList>
            <person name="Hausmann B."/>
        </authorList>
    </citation>
    <scope>NUCLEOTIDE SEQUENCE [LARGE SCALE GENOMIC DNA]</scope>
    <source>
        <strain evidence="2">Peat soil MAG SbF1</strain>
    </source>
</reference>
<organism evidence="1 2">
    <name type="scientific">Candidatus Desulfosporosinus infrequens</name>
    <dbReference type="NCBI Taxonomy" id="2043169"/>
    <lineage>
        <taxon>Bacteria</taxon>
        <taxon>Bacillati</taxon>
        <taxon>Bacillota</taxon>
        <taxon>Clostridia</taxon>
        <taxon>Eubacteriales</taxon>
        <taxon>Desulfitobacteriaceae</taxon>
        <taxon>Desulfosporosinus</taxon>
    </lineage>
</organism>